<dbReference type="Proteomes" id="UP000276133">
    <property type="component" value="Unassembled WGS sequence"/>
</dbReference>
<comment type="caution">
    <text evidence="1">The sequence shown here is derived from an EMBL/GenBank/DDBJ whole genome shotgun (WGS) entry which is preliminary data.</text>
</comment>
<protein>
    <submittedName>
        <fullName evidence="1">Uncharacterized protein</fullName>
    </submittedName>
</protein>
<evidence type="ECO:0000313" key="2">
    <source>
        <dbReference type="Proteomes" id="UP000276133"/>
    </source>
</evidence>
<name>A0A3M7RYN2_BRAPC</name>
<dbReference type="EMBL" id="REGN01002366">
    <property type="protein sequence ID" value="RNA28560.1"/>
    <property type="molecule type" value="Genomic_DNA"/>
</dbReference>
<evidence type="ECO:0000313" key="1">
    <source>
        <dbReference type="EMBL" id="RNA28560.1"/>
    </source>
</evidence>
<keyword evidence="2" id="KW-1185">Reference proteome</keyword>
<dbReference type="AlphaFoldDB" id="A0A3M7RYN2"/>
<proteinExistence type="predicted"/>
<accession>A0A3M7RYN2</accession>
<gene>
    <name evidence="1" type="ORF">BpHYR1_030244</name>
</gene>
<organism evidence="1 2">
    <name type="scientific">Brachionus plicatilis</name>
    <name type="common">Marine rotifer</name>
    <name type="synonym">Brachionus muelleri</name>
    <dbReference type="NCBI Taxonomy" id="10195"/>
    <lineage>
        <taxon>Eukaryota</taxon>
        <taxon>Metazoa</taxon>
        <taxon>Spiralia</taxon>
        <taxon>Gnathifera</taxon>
        <taxon>Rotifera</taxon>
        <taxon>Eurotatoria</taxon>
        <taxon>Monogononta</taxon>
        <taxon>Pseudotrocha</taxon>
        <taxon>Ploima</taxon>
        <taxon>Brachionidae</taxon>
        <taxon>Brachionus</taxon>
    </lineage>
</organism>
<sequence length="86" mass="10092">MISNEISIELRMLNNSKKTRFLKNLPSKFSNKSNLVYRYFCLHYHFANAQSVLPFKTKAISVFASEHHVNDCFRTIYCFPTILSIL</sequence>
<reference evidence="1 2" key="1">
    <citation type="journal article" date="2018" name="Sci. Rep.">
        <title>Genomic signatures of local adaptation to the degree of environmental predictability in rotifers.</title>
        <authorList>
            <person name="Franch-Gras L."/>
            <person name="Hahn C."/>
            <person name="Garcia-Roger E.M."/>
            <person name="Carmona M.J."/>
            <person name="Serra M."/>
            <person name="Gomez A."/>
        </authorList>
    </citation>
    <scope>NUCLEOTIDE SEQUENCE [LARGE SCALE GENOMIC DNA]</scope>
    <source>
        <strain evidence="1">HYR1</strain>
    </source>
</reference>